<evidence type="ECO:0000313" key="2">
    <source>
        <dbReference type="EMBL" id="SCX60362.1"/>
    </source>
</evidence>
<dbReference type="SUPFAM" id="SSF52540">
    <property type="entry name" value="P-loop containing nucleoside triphosphate hydrolases"/>
    <property type="match status" value="1"/>
</dbReference>
<accession>A0A1G4Z3X1</accession>
<dbReference type="CDD" id="cd02042">
    <property type="entry name" value="ParAB_family"/>
    <property type="match status" value="1"/>
</dbReference>
<dbReference type="PANTHER" id="PTHR13696">
    <property type="entry name" value="P-LOOP CONTAINING NUCLEOSIDE TRIPHOSPHATE HYDROLASE"/>
    <property type="match status" value="1"/>
</dbReference>
<dbReference type="PANTHER" id="PTHR13696:SF99">
    <property type="entry name" value="COBYRINIC ACID AC-DIAMIDE SYNTHASE"/>
    <property type="match status" value="1"/>
</dbReference>
<gene>
    <name evidence="2" type="ORF">SAMN03159343_4082</name>
</gene>
<protein>
    <submittedName>
        <fullName evidence="2">Cellulose biosynthesis protein BcsQ</fullName>
    </submittedName>
</protein>
<dbReference type="AlphaFoldDB" id="A0A1G4Z3X1"/>
<feature type="domain" description="AAA+ ATPase" evidence="1">
    <location>
        <begin position="10"/>
        <end position="186"/>
    </location>
</feature>
<dbReference type="RefSeq" id="WP_092807832.1">
    <property type="nucleotide sequence ID" value="NZ_FMUH01000009.1"/>
</dbReference>
<proteinExistence type="predicted"/>
<organism evidence="2 3">
    <name type="scientific">Klenkia marina</name>
    <dbReference type="NCBI Taxonomy" id="1960309"/>
    <lineage>
        <taxon>Bacteria</taxon>
        <taxon>Bacillati</taxon>
        <taxon>Actinomycetota</taxon>
        <taxon>Actinomycetes</taxon>
        <taxon>Geodermatophilales</taxon>
        <taxon>Geodermatophilaceae</taxon>
        <taxon>Klenkia</taxon>
    </lineage>
</organism>
<keyword evidence="3" id="KW-1185">Reference proteome</keyword>
<reference evidence="3" key="1">
    <citation type="submission" date="2016-10" db="EMBL/GenBank/DDBJ databases">
        <authorList>
            <person name="Varghese N."/>
            <person name="Submissions S."/>
        </authorList>
    </citation>
    <scope>NUCLEOTIDE SEQUENCE [LARGE SCALE GENOMIC DNA]</scope>
    <source>
        <strain evidence="3">DSM 45722</strain>
    </source>
</reference>
<dbReference type="Proteomes" id="UP000198981">
    <property type="component" value="Unassembled WGS sequence"/>
</dbReference>
<evidence type="ECO:0000313" key="3">
    <source>
        <dbReference type="Proteomes" id="UP000198981"/>
    </source>
</evidence>
<dbReference type="InterPro" id="IPR050678">
    <property type="entry name" value="DNA_Partitioning_ATPase"/>
</dbReference>
<dbReference type="InterPro" id="IPR003593">
    <property type="entry name" value="AAA+_ATPase"/>
</dbReference>
<dbReference type="EMBL" id="FMUH01000009">
    <property type="protein sequence ID" value="SCX60362.1"/>
    <property type="molecule type" value="Genomic_DNA"/>
</dbReference>
<evidence type="ECO:0000259" key="1">
    <source>
        <dbReference type="SMART" id="SM00382"/>
    </source>
</evidence>
<dbReference type="InterPro" id="IPR027417">
    <property type="entry name" value="P-loop_NTPase"/>
</dbReference>
<name>A0A1G4Z3X1_9ACTN</name>
<dbReference type="InterPro" id="IPR025669">
    <property type="entry name" value="AAA_dom"/>
</dbReference>
<sequence length="312" mass="32923">MKHVDRSVLQRVIAVMNGKGGVGKTSITANLAGLYAAAGYRVLVLDCDPQGNLGVDLGYLADGRSDSGQELLRAITESSAPVPLAGVRENLDVLPGGDLLNDLASELVRTGRGSVDTAGMALAASLAQIAEDYDLIFIDSPPGGDVLQRLILTAAKWVIVPTRSDDASRIGLRDVARRYLEARADNPGLALLGVVLFGTNISATRVTGQAREALARDLNGVVPVLDATIRYVEAAATDARNRGQLLHELEKSVAAQPRWYELRRNGEGKKTTTLAASAGSLAGDYAALAKEVLQMIVDAENELIDELQGAQS</sequence>
<dbReference type="Pfam" id="PF13614">
    <property type="entry name" value="AAA_31"/>
    <property type="match status" value="1"/>
</dbReference>
<dbReference type="STRING" id="1960309.SAMN03159343_4082"/>
<dbReference type="OrthoDB" id="128708at2"/>
<dbReference type="Gene3D" id="3.40.50.300">
    <property type="entry name" value="P-loop containing nucleotide triphosphate hydrolases"/>
    <property type="match status" value="1"/>
</dbReference>
<dbReference type="SMART" id="SM00382">
    <property type="entry name" value="AAA"/>
    <property type="match status" value="1"/>
</dbReference>